<organism evidence="1 2">
    <name type="scientific">Ramazzottius varieornatus</name>
    <name type="common">Water bear</name>
    <name type="synonym">Tardigrade</name>
    <dbReference type="NCBI Taxonomy" id="947166"/>
    <lineage>
        <taxon>Eukaryota</taxon>
        <taxon>Metazoa</taxon>
        <taxon>Ecdysozoa</taxon>
        <taxon>Tardigrada</taxon>
        <taxon>Eutardigrada</taxon>
        <taxon>Parachela</taxon>
        <taxon>Hypsibioidea</taxon>
        <taxon>Ramazzottiidae</taxon>
        <taxon>Ramazzottius</taxon>
    </lineage>
</organism>
<protein>
    <submittedName>
        <fullName evidence="1">Uncharacterized protein</fullName>
    </submittedName>
</protein>
<dbReference type="EMBL" id="BDGG01000001">
    <property type="protein sequence ID" value="GAU87860.1"/>
    <property type="molecule type" value="Genomic_DNA"/>
</dbReference>
<name>A0A1D1UH66_RAMVA</name>
<gene>
    <name evidence="1" type="primary">RvY_00654-1</name>
    <name evidence="1" type="synonym">RvY_00654.1</name>
    <name evidence="1" type="ORF">RvY_00654</name>
</gene>
<reference evidence="1 2" key="1">
    <citation type="journal article" date="2016" name="Nat. Commun.">
        <title>Extremotolerant tardigrade genome and improved radiotolerance of human cultured cells by tardigrade-unique protein.</title>
        <authorList>
            <person name="Hashimoto T."/>
            <person name="Horikawa D.D."/>
            <person name="Saito Y."/>
            <person name="Kuwahara H."/>
            <person name="Kozuka-Hata H."/>
            <person name="Shin-I T."/>
            <person name="Minakuchi Y."/>
            <person name="Ohishi K."/>
            <person name="Motoyama A."/>
            <person name="Aizu T."/>
            <person name="Enomoto A."/>
            <person name="Kondo K."/>
            <person name="Tanaka S."/>
            <person name="Hara Y."/>
            <person name="Koshikawa S."/>
            <person name="Sagara H."/>
            <person name="Miura T."/>
            <person name="Yokobori S."/>
            <person name="Miyagawa K."/>
            <person name="Suzuki Y."/>
            <person name="Kubo T."/>
            <person name="Oyama M."/>
            <person name="Kohara Y."/>
            <person name="Fujiyama A."/>
            <person name="Arakawa K."/>
            <person name="Katayama T."/>
            <person name="Toyoda A."/>
            <person name="Kunieda T."/>
        </authorList>
    </citation>
    <scope>NUCLEOTIDE SEQUENCE [LARGE SCALE GENOMIC DNA]</scope>
    <source>
        <strain evidence="1 2">YOKOZUNA-1</strain>
    </source>
</reference>
<dbReference type="Proteomes" id="UP000186922">
    <property type="component" value="Unassembled WGS sequence"/>
</dbReference>
<keyword evidence="2" id="KW-1185">Reference proteome</keyword>
<evidence type="ECO:0000313" key="1">
    <source>
        <dbReference type="EMBL" id="GAU87860.1"/>
    </source>
</evidence>
<comment type="caution">
    <text evidence="1">The sequence shown here is derived from an EMBL/GenBank/DDBJ whole genome shotgun (WGS) entry which is preliminary data.</text>
</comment>
<sequence length="118" mass="13743">MIQTIAWKRWAPVACNCQVKTSGNSHLIEGTPPYFPVNTYPHQVMFLGISQRTLRQTGPQTLVVQVIPRSTIWRSLQMVVKDSRFDLYSTRRDDRQVKFSRRPYRVSALTTSQKFIID</sequence>
<dbReference type="AlphaFoldDB" id="A0A1D1UH66"/>
<evidence type="ECO:0000313" key="2">
    <source>
        <dbReference type="Proteomes" id="UP000186922"/>
    </source>
</evidence>
<accession>A0A1D1UH66</accession>
<proteinExistence type="predicted"/>